<dbReference type="Pfam" id="PF01408">
    <property type="entry name" value="GFO_IDH_MocA"/>
    <property type="match status" value="1"/>
</dbReference>
<name>A0A7Z9DH84_ENTHR</name>
<dbReference type="Proteomes" id="UP000352698">
    <property type="component" value="Unassembled WGS sequence"/>
</dbReference>
<dbReference type="RefSeq" id="WP_010738300.1">
    <property type="nucleotide sequence ID" value="NZ_AP027299.1"/>
</dbReference>
<dbReference type="InterPro" id="IPR036291">
    <property type="entry name" value="NAD(P)-bd_dom_sf"/>
</dbReference>
<dbReference type="Gene3D" id="3.40.50.720">
    <property type="entry name" value="NAD(P)-binding Rossmann-like Domain"/>
    <property type="match status" value="1"/>
</dbReference>
<protein>
    <submittedName>
        <fullName evidence="1">Gfo/Idh/MocA family oxidoreductase</fullName>
    </submittedName>
</protein>
<dbReference type="InterPro" id="IPR000683">
    <property type="entry name" value="Gfo/Idh/MocA-like_OxRdtase_N"/>
</dbReference>
<evidence type="ECO:0000313" key="1">
    <source>
        <dbReference type="EMBL" id="VTQ60849.1"/>
    </source>
</evidence>
<dbReference type="PANTHER" id="PTHR43708:SF4">
    <property type="entry name" value="OXIDOREDUCTASE YCEM-RELATED"/>
    <property type="match status" value="1"/>
</dbReference>
<dbReference type="AlphaFoldDB" id="A0A7Z9DH84"/>
<accession>A0A7Z9DH84</accession>
<dbReference type="PANTHER" id="PTHR43708">
    <property type="entry name" value="CONSERVED EXPRESSED OXIDOREDUCTASE (EUROFUNG)"/>
    <property type="match status" value="1"/>
</dbReference>
<dbReference type="InterPro" id="IPR051317">
    <property type="entry name" value="Gfo/Idh/MocA_oxidoreduct"/>
</dbReference>
<proteinExistence type="predicted"/>
<organism evidence="1 2">
    <name type="scientific">Enterococcus hirae</name>
    <dbReference type="NCBI Taxonomy" id="1354"/>
    <lineage>
        <taxon>Bacteria</taxon>
        <taxon>Bacillati</taxon>
        <taxon>Bacillota</taxon>
        <taxon>Bacilli</taxon>
        <taxon>Lactobacillales</taxon>
        <taxon>Enterococcaceae</taxon>
        <taxon>Enterococcus</taxon>
    </lineage>
</organism>
<sequence>MRIGVIGVGNIAEKAYLPTYAKNQGKIDFYFATRNKETKKRIHEMYGFDHLYESIDELLSQDIKACMIHAATKVHYELAKKCLENQVHVYIDKPLSVDLNEINELQELADKNQVVLMVGFNRRFAPMVERLKQVPEKRLIQLQKNRIAAQETTEFVIYDLFLHLVDTAVYLLDEPILRTKYQIRETKEFLEFAVLQLETAHQTAILTMDLLSGANSENYQITSKSGTYEVAELTDMTIQRASGIEIEKFGDWESTLVKRGFEPMVQTFFAEISKEKPSMEGLKQQGIMQSHALCEEMLRKHTRQQM</sequence>
<reference evidence="1 2" key="1">
    <citation type="submission" date="2019-05" db="EMBL/GenBank/DDBJ databases">
        <authorList>
            <consortium name="Pathogen Informatics"/>
        </authorList>
    </citation>
    <scope>NUCLEOTIDE SEQUENCE [LARGE SCALE GENOMIC DNA]</scope>
    <source>
        <strain evidence="1 2">NCTC12204</strain>
    </source>
</reference>
<dbReference type="EMBL" id="CABEEP010000001">
    <property type="protein sequence ID" value="VTQ60849.1"/>
    <property type="molecule type" value="Genomic_DNA"/>
</dbReference>
<dbReference type="GO" id="GO:0000166">
    <property type="term" value="F:nucleotide binding"/>
    <property type="evidence" value="ECO:0007669"/>
    <property type="project" value="InterPro"/>
</dbReference>
<dbReference type="SUPFAM" id="SSF55347">
    <property type="entry name" value="Glyceraldehyde-3-phosphate dehydrogenase-like, C-terminal domain"/>
    <property type="match status" value="1"/>
</dbReference>
<dbReference type="SUPFAM" id="SSF51735">
    <property type="entry name" value="NAD(P)-binding Rossmann-fold domains"/>
    <property type="match status" value="1"/>
</dbReference>
<evidence type="ECO:0000313" key="2">
    <source>
        <dbReference type="Proteomes" id="UP000352698"/>
    </source>
</evidence>
<comment type="caution">
    <text evidence="1">The sequence shown here is derived from an EMBL/GenBank/DDBJ whole genome shotgun (WGS) entry which is preliminary data.</text>
</comment>
<dbReference type="Pfam" id="PF21378">
    <property type="entry name" value="YceM-like_C"/>
    <property type="match status" value="1"/>
</dbReference>
<gene>
    <name evidence="1" type="primary">mviM</name>
    <name evidence="1" type="ORF">NCTC12204_00694</name>
</gene>
<dbReference type="Gene3D" id="3.30.360.10">
    <property type="entry name" value="Dihydrodipicolinate Reductase, domain 2"/>
    <property type="match status" value="1"/>
</dbReference>
<dbReference type="InterPro" id="IPR048477">
    <property type="entry name" value="YceM-like_C"/>
</dbReference>